<gene>
    <name evidence="3" type="ORF">QE375_001694</name>
</gene>
<name>A0ABU1HSS7_9MICO</name>
<evidence type="ECO:0000313" key="4">
    <source>
        <dbReference type="Proteomes" id="UP001249291"/>
    </source>
</evidence>
<dbReference type="Gene3D" id="3.10.350.10">
    <property type="entry name" value="LysM domain"/>
    <property type="match status" value="1"/>
</dbReference>
<dbReference type="Proteomes" id="UP001249291">
    <property type="component" value="Unassembled WGS sequence"/>
</dbReference>
<organism evidence="3 4">
    <name type="scientific">Microbacterium foliorum</name>
    <dbReference type="NCBI Taxonomy" id="104336"/>
    <lineage>
        <taxon>Bacteria</taxon>
        <taxon>Bacillati</taxon>
        <taxon>Actinomycetota</taxon>
        <taxon>Actinomycetes</taxon>
        <taxon>Micrococcales</taxon>
        <taxon>Microbacteriaceae</taxon>
        <taxon>Microbacterium</taxon>
    </lineage>
</organism>
<dbReference type="PROSITE" id="PS51782">
    <property type="entry name" value="LYSM"/>
    <property type="match status" value="1"/>
</dbReference>
<keyword evidence="1" id="KW-0812">Transmembrane</keyword>
<feature type="domain" description="LysM" evidence="2">
    <location>
        <begin position="65"/>
        <end position="114"/>
    </location>
</feature>
<keyword evidence="4" id="KW-1185">Reference proteome</keyword>
<keyword evidence="1" id="KW-0472">Membrane</keyword>
<accession>A0ABU1HSS7</accession>
<dbReference type="CDD" id="cd00118">
    <property type="entry name" value="LysM"/>
    <property type="match status" value="1"/>
</dbReference>
<evidence type="ECO:0000313" key="3">
    <source>
        <dbReference type="EMBL" id="MDR6142140.1"/>
    </source>
</evidence>
<dbReference type="RefSeq" id="WP_042536534.1">
    <property type="nucleotide sequence ID" value="NZ_CP019892.1"/>
</dbReference>
<feature type="transmembrane region" description="Helical" evidence="1">
    <location>
        <begin position="29"/>
        <end position="47"/>
    </location>
</feature>
<reference evidence="3 4" key="1">
    <citation type="submission" date="2023-08" db="EMBL/GenBank/DDBJ databases">
        <title>Functional and genomic diversity of the sorghum phyllosphere microbiome.</title>
        <authorList>
            <person name="Shade A."/>
        </authorList>
    </citation>
    <scope>NUCLEOTIDE SEQUENCE [LARGE SCALE GENOMIC DNA]</scope>
    <source>
        <strain evidence="3 4">SORGH_AS_0445</strain>
    </source>
</reference>
<dbReference type="InterPro" id="IPR036779">
    <property type="entry name" value="LysM_dom_sf"/>
</dbReference>
<dbReference type="Pfam" id="PF01476">
    <property type="entry name" value="LysM"/>
    <property type="match status" value="1"/>
</dbReference>
<comment type="caution">
    <text evidence="3">The sequence shown here is derived from an EMBL/GenBank/DDBJ whole genome shotgun (WGS) entry which is preliminary data.</text>
</comment>
<sequence>MSTITFSSAAVLPARPATRLRLTARGRRVVLAVAAVPLAVGIAFAAISGGSAMASGEQTATATFATVTVMPGDTLWSIAEGIAPEADPRDVIGDITRLNLLRGGELQIGQELAIPAQYSE</sequence>
<proteinExistence type="predicted"/>
<protein>
    <submittedName>
        <fullName evidence="3">LysM repeat protein</fullName>
    </submittedName>
</protein>
<evidence type="ECO:0000256" key="1">
    <source>
        <dbReference type="SAM" id="Phobius"/>
    </source>
</evidence>
<evidence type="ECO:0000259" key="2">
    <source>
        <dbReference type="PROSITE" id="PS51782"/>
    </source>
</evidence>
<dbReference type="InterPro" id="IPR018392">
    <property type="entry name" value="LysM"/>
</dbReference>
<keyword evidence="1" id="KW-1133">Transmembrane helix</keyword>
<dbReference type="EMBL" id="JAVIZQ010000001">
    <property type="protein sequence ID" value="MDR6142140.1"/>
    <property type="molecule type" value="Genomic_DNA"/>
</dbReference>
<dbReference type="SMART" id="SM00257">
    <property type="entry name" value="LysM"/>
    <property type="match status" value="1"/>
</dbReference>